<keyword evidence="1" id="KW-0805">Transcription regulation</keyword>
<sequence>FLNEVWSRRGSAARQRLGASDNSSPRTNITSKSATTADQAELASLLNHVVLPPRQVADAHLNNYWKHFYPFNPILHQASFQKRYLNLPITVILMFMLMRCGARYEEVWTGRVNHDAVEISVHSVRAFHALLNIIMALGCLFPQLDDKNSITKTNGGIFLERSQQLQLQASLDHASLTLVQANALTAQYLSTTGMVNRCWVTLGVAIRTAQGIGIHLDLPSESQAQRQERRRTWWYCVQMDRVTGMVYGRPPMVLWPTGVPHPDIVDDNALSTEPCSAAYPIQSVQISEQSYFIHSLQLSDILLDILNADKSLSRDKHLVNQDCNQLVELDSQLAKWKCQLPEILSFDPQADISGDGPFRREATFLYSRFLHLRILLFRPFIINLARKTCSEGDSLLWTDFQYSVVSGCAKACISAAQELISVLHKRCMSTDGRPSHWWFAVFYLFTAGTVILAFKSSPKLRALQTDANGQMERSWAMAIEILSIFERHGNVFARRCLWILATSLNQISQASPDRASEEADKGPPGGSPGPNEGLQHSGTHDSTDILPGDESIVDRLWSATSLDWLNGIPELDETENEAMMTFNDMYTEGPNM</sequence>
<evidence type="ECO:0000313" key="8">
    <source>
        <dbReference type="EMBL" id="VUC32435.1"/>
    </source>
</evidence>
<reference evidence="8 9" key="1">
    <citation type="submission" date="2019-06" db="EMBL/GenBank/DDBJ databases">
        <authorList>
            <person name="Broberg M."/>
        </authorList>
    </citation>
    <scope>NUCLEOTIDE SEQUENCE [LARGE SCALE GENOMIC DNA]</scope>
</reference>
<dbReference type="Proteomes" id="UP000766486">
    <property type="component" value="Unassembled WGS sequence"/>
</dbReference>
<evidence type="ECO:0000256" key="6">
    <source>
        <dbReference type="SAM" id="Phobius"/>
    </source>
</evidence>
<gene>
    <name evidence="8" type="ORF">CLO192961_LOCUS328678</name>
</gene>
<keyword evidence="2" id="KW-0238">DNA-binding</keyword>
<evidence type="ECO:0000259" key="7">
    <source>
        <dbReference type="SMART" id="SM00906"/>
    </source>
</evidence>
<organism evidence="8 9">
    <name type="scientific">Bionectria ochroleuca</name>
    <name type="common">Gliocladium roseum</name>
    <dbReference type="NCBI Taxonomy" id="29856"/>
    <lineage>
        <taxon>Eukaryota</taxon>
        <taxon>Fungi</taxon>
        <taxon>Dikarya</taxon>
        <taxon>Ascomycota</taxon>
        <taxon>Pezizomycotina</taxon>
        <taxon>Sordariomycetes</taxon>
        <taxon>Hypocreomycetidae</taxon>
        <taxon>Hypocreales</taxon>
        <taxon>Bionectriaceae</taxon>
        <taxon>Clonostachys</taxon>
    </lineage>
</organism>
<dbReference type="InterPro" id="IPR007219">
    <property type="entry name" value="XnlR_reg_dom"/>
</dbReference>
<keyword evidence="3" id="KW-0804">Transcription</keyword>
<evidence type="ECO:0000256" key="2">
    <source>
        <dbReference type="ARBA" id="ARBA00023125"/>
    </source>
</evidence>
<feature type="non-terminal residue" evidence="8">
    <location>
        <position position="1"/>
    </location>
</feature>
<dbReference type="CDD" id="cd12148">
    <property type="entry name" value="fungal_TF_MHR"/>
    <property type="match status" value="1"/>
</dbReference>
<feature type="domain" description="Xylanolytic transcriptional activator regulatory" evidence="7">
    <location>
        <begin position="198"/>
        <end position="268"/>
    </location>
</feature>
<keyword evidence="6" id="KW-1133">Transmembrane helix</keyword>
<dbReference type="PANTHER" id="PTHR47424">
    <property type="entry name" value="REGULATORY PROTEIN GAL4"/>
    <property type="match status" value="1"/>
</dbReference>
<evidence type="ECO:0000256" key="3">
    <source>
        <dbReference type="ARBA" id="ARBA00023163"/>
    </source>
</evidence>
<evidence type="ECO:0000256" key="5">
    <source>
        <dbReference type="SAM" id="MobiDB-lite"/>
    </source>
</evidence>
<feature type="non-terminal residue" evidence="8">
    <location>
        <position position="592"/>
    </location>
</feature>
<keyword evidence="9" id="KW-1185">Reference proteome</keyword>
<protein>
    <recommendedName>
        <fullName evidence="7">Xylanolytic transcriptional activator regulatory domain-containing protein</fullName>
    </recommendedName>
</protein>
<evidence type="ECO:0000256" key="4">
    <source>
        <dbReference type="ARBA" id="ARBA00023242"/>
    </source>
</evidence>
<evidence type="ECO:0000256" key="1">
    <source>
        <dbReference type="ARBA" id="ARBA00023015"/>
    </source>
</evidence>
<evidence type="ECO:0000313" key="9">
    <source>
        <dbReference type="Proteomes" id="UP000766486"/>
    </source>
</evidence>
<accession>A0ABY6UNT6</accession>
<dbReference type="Pfam" id="PF04082">
    <property type="entry name" value="Fungal_trans"/>
    <property type="match status" value="1"/>
</dbReference>
<comment type="caution">
    <text evidence="8">The sequence shown here is derived from an EMBL/GenBank/DDBJ whole genome shotgun (WGS) entry which is preliminary data.</text>
</comment>
<dbReference type="EMBL" id="CABFNS010000851">
    <property type="protein sequence ID" value="VUC32435.1"/>
    <property type="molecule type" value="Genomic_DNA"/>
</dbReference>
<dbReference type="SMART" id="SM00906">
    <property type="entry name" value="Fungal_trans"/>
    <property type="match status" value="1"/>
</dbReference>
<feature type="transmembrane region" description="Helical" evidence="6">
    <location>
        <begin position="436"/>
        <end position="454"/>
    </location>
</feature>
<dbReference type="InterPro" id="IPR051127">
    <property type="entry name" value="Fungal_SecMet_Regulators"/>
</dbReference>
<keyword evidence="4" id="KW-0539">Nucleus</keyword>
<name>A0ABY6UNT6_BIOOC</name>
<feature type="region of interest" description="Disordered" evidence="5">
    <location>
        <begin position="510"/>
        <end position="547"/>
    </location>
</feature>
<keyword evidence="6" id="KW-0812">Transmembrane</keyword>
<dbReference type="PANTHER" id="PTHR47424:SF3">
    <property type="entry name" value="REGULATORY PROTEIN GAL4"/>
    <property type="match status" value="1"/>
</dbReference>
<proteinExistence type="predicted"/>
<keyword evidence="6" id="KW-0472">Membrane</keyword>